<dbReference type="AlphaFoldDB" id="A0AAV9M2H2"/>
<keyword evidence="2" id="KW-1185">Reference proteome</keyword>
<accession>A0AAV9M2H2</accession>
<comment type="caution">
    <text evidence="1">The sequence shown here is derived from an EMBL/GenBank/DDBJ whole genome shotgun (WGS) entry which is preliminary data.</text>
</comment>
<reference evidence="1 2" key="1">
    <citation type="submission" date="2023-10" db="EMBL/GenBank/DDBJ databases">
        <title>Genome-Wide Identification Analysis in wild type Solanum Pinnatisectum Reveals Some Genes Defensing Phytophthora Infestans.</title>
        <authorList>
            <person name="Sun C."/>
        </authorList>
    </citation>
    <scope>NUCLEOTIDE SEQUENCE [LARGE SCALE GENOMIC DNA]</scope>
    <source>
        <strain evidence="1">LQN</strain>
        <tissue evidence="1">Leaf</tissue>
    </source>
</reference>
<evidence type="ECO:0000313" key="1">
    <source>
        <dbReference type="EMBL" id="KAK4732099.1"/>
    </source>
</evidence>
<organism evidence="1 2">
    <name type="scientific">Solanum pinnatisectum</name>
    <name type="common">tansyleaf nightshade</name>
    <dbReference type="NCBI Taxonomy" id="50273"/>
    <lineage>
        <taxon>Eukaryota</taxon>
        <taxon>Viridiplantae</taxon>
        <taxon>Streptophyta</taxon>
        <taxon>Embryophyta</taxon>
        <taxon>Tracheophyta</taxon>
        <taxon>Spermatophyta</taxon>
        <taxon>Magnoliopsida</taxon>
        <taxon>eudicotyledons</taxon>
        <taxon>Gunneridae</taxon>
        <taxon>Pentapetalae</taxon>
        <taxon>asterids</taxon>
        <taxon>lamiids</taxon>
        <taxon>Solanales</taxon>
        <taxon>Solanaceae</taxon>
        <taxon>Solanoideae</taxon>
        <taxon>Solaneae</taxon>
        <taxon>Solanum</taxon>
    </lineage>
</organism>
<evidence type="ECO:0000313" key="2">
    <source>
        <dbReference type="Proteomes" id="UP001311915"/>
    </source>
</evidence>
<dbReference type="Proteomes" id="UP001311915">
    <property type="component" value="Unassembled WGS sequence"/>
</dbReference>
<protein>
    <submittedName>
        <fullName evidence="1">Uncharacterized protein</fullName>
    </submittedName>
</protein>
<proteinExistence type="predicted"/>
<gene>
    <name evidence="1" type="ORF">R3W88_025087</name>
</gene>
<sequence>MKLINKARLFKKRTNRLMAWQLHIFDSKLNTHSTYVHAHKLARHDSQGAKHEQIRMIKQSEFKQFKGKKDILRETNNPQLITNQFKPNAF</sequence>
<name>A0AAV9M2H2_9SOLN</name>
<dbReference type="EMBL" id="JAWPEI010000003">
    <property type="protein sequence ID" value="KAK4732099.1"/>
    <property type="molecule type" value="Genomic_DNA"/>
</dbReference>